<dbReference type="EMBL" id="SMKQ01000008">
    <property type="protein sequence ID" value="TDD54585.1"/>
    <property type="molecule type" value="Genomic_DNA"/>
</dbReference>
<dbReference type="Proteomes" id="UP000295302">
    <property type="component" value="Unassembled WGS sequence"/>
</dbReference>
<reference evidence="1 2" key="1">
    <citation type="submission" date="2019-03" db="EMBL/GenBank/DDBJ databases">
        <title>Draft genome sequences of novel Actinobacteria.</title>
        <authorList>
            <person name="Sahin N."/>
            <person name="Ay H."/>
            <person name="Saygin H."/>
        </authorList>
    </citation>
    <scope>NUCLEOTIDE SEQUENCE [LARGE SCALE GENOMIC DNA]</scope>
    <source>
        <strain evidence="1 2">CH32</strain>
    </source>
</reference>
<organism evidence="1 2">
    <name type="scientific">Nonomuraea terrae</name>
    <dbReference type="NCBI Taxonomy" id="2530383"/>
    <lineage>
        <taxon>Bacteria</taxon>
        <taxon>Bacillati</taxon>
        <taxon>Actinomycetota</taxon>
        <taxon>Actinomycetes</taxon>
        <taxon>Streptosporangiales</taxon>
        <taxon>Streptosporangiaceae</taxon>
        <taxon>Nonomuraea</taxon>
    </lineage>
</organism>
<dbReference type="OrthoDB" id="3483774at2"/>
<sequence>MRRVESGRDAHGNPVYTQTRTAVSGCSVQPLTTNEQLAAGAQVQGRWRLFGPAGLNLDGIDAIEVNGRTYEIDGEAQEWPDLSGRADHVEAFLRRVTG</sequence>
<protein>
    <recommendedName>
        <fullName evidence="3">Head-tail adaptor protein</fullName>
    </recommendedName>
</protein>
<keyword evidence="2" id="KW-1185">Reference proteome</keyword>
<proteinExistence type="predicted"/>
<dbReference type="RefSeq" id="WP_132609202.1">
    <property type="nucleotide sequence ID" value="NZ_SMKQ01000008.1"/>
</dbReference>
<evidence type="ECO:0008006" key="3">
    <source>
        <dbReference type="Google" id="ProtNLM"/>
    </source>
</evidence>
<accession>A0A4R4Z8S5</accession>
<evidence type="ECO:0000313" key="2">
    <source>
        <dbReference type="Proteomes" id="UP000295302"/>
    </source>
</evidence>
<gene>
    <name evidence="1" type="ORF">E1286_05185</name>
</gene>
<dbReference type="AlphaFoldDB" id="A0A4R4Z8S5"/>
<evidence type="ECO:0000313" key="1">
    <source>
        <dbReference type="EMBL" id="TDD54585.1"/>
    </source>
</evidence>
<name>A0A4R4Z8S5_9ACTN</name>
<comment type="caution">
    <text evidence="1">The sequence shown here is derived from an EMBL/GenBank/DDBJ whole genome shotgun (WGS) entry which is preliminary data.</text>
</comment>